<organism evidence="2 3">
    <name type="scientific">Rathayibacter iranicus NCPPB 2253 = VKM Ac-1602</name>
    <dbReference type="NCBI Taxonomy" id="1328868"/>
    <lineage>
        <taxon>Bacteria</taxon>
        <taxon>Bacillati</taxon>
        <taxon>Actinomycetota</taxon>
        <taxon>Actinomycetes</taxon>
        <taxon>Micrococcales</taxon>
        <taxon>Microbacteriaceae</taxon>
        <taxon>Rathayibacter</taxon>
    </lineage>
</organism>
<comment type="caution">
    <text evidence="2">The sequence shown here is derived from an EMBL/GenBank/DDBJ whole genome shotgun (WGS) entry which is preliminary data.</text>
</comment>
<keyword evidence="1" id="KW-1133">Transmembrane helix</keyword>
<keyword evidence="1" id="KW-0472">Membrane</keyword>
<keyword evidence="1" id="KW-0812">Transmembrane</keyword>
<dbReference type="EMBL" id="QGDV01000003">
    <property type="protein sequence ID" value="PWJ65513.1"/>
    <property type="molecule type" value="Genomic_DNA"/>
</dbReference>
<feature type="transmembrane region" description="Helical" evidence="1">
    <location>
        <begin position="21"/>
        <end position="41"/>
    </location>
</feature>
<protein>
    <submittedName>
        <fullName evidence="2">Uncharacterized protein</fullName>
    </submittedName>
</protein>
<keyword evidence="3" id="KW-1185">Reference proteome</keyword>
<accession>A0ABX5LEM0</accession>
<sequence>MNKKTKNLPAGAPLLWGLRPWVFAAVIGFGIVLGGVLTALFNLSFPWSLVVEASATCLVLVVGVAVSRRKNR</sequence>
<dbReference type="Proteomes" id="UP000245674">
    <property type="component" value="Unassembled WGS sequence"/>
</dbReference>
<name>A0ABX5LEM0_9MICO</name>
<evidence type="ECO:0000313" key="3">
    <source>
        <dbReference type="Proteomes" id="UP000245674"/>
    </source>
</evidence>
<feature type="transmembrane region" description="Helical" evidence="1">
    <location>
        <begin position="47"/>
        <end position="66"/>
    </location>
</feature>
<evidence type="ECO:0000313" key="2">
    <source>
        <dbReference type="EMBL" id="PWJ65513.1"/>
    </source>
</evidence>
<reference evidence="2 3" key="1">
    <citation type="submission" date="2018-03" db="EMBL/GenBank/DDBJ databases">
        <title>Genomic Encyclopedia of Type Strains, Phase III (KMG-III): the genomes of soil and plant-associated and newly described type strains.</title>
        <authorList>
            <person name="Whitman W."/>
        </authorList>
    </citation>
    <scope>NUCLEOTIDE SEQUENCE [LARGE SCALE GENOMIC DNA]</scope>
    <source>
        <strain evidence="2 3">VKM Ac-1602</strain>
    </source>
</reference>
<proteinExistence type="predicted"/>
<evidence type="ECO:0000256" key="1">
    <source>
        <dbReference type="SAM" id="Phobius"/>
    </source>
</evidence>
<gene>
    <name evidence="2" type="ORF">B0H03_103362</name>
</gene>